<proteinExistence type="predicted"/>
<sequence>MADPREPEEICAARCTTSAHTDDEYLGNTASPGTWEEDGDARGCDVPNRK</sequence>
<keyword evidence="3" id="KW-1185">Reference proteome</keyword>
<name>A0A401PBK0_SCYTO</name>
<dbReference type="AlphaFoldDB" id="A0A401PBK0"/>
<comment type="caution">
    <text evidence="2">The sequence shown here is derived from an EMBL/GenBank/DDBJ whole genome shotgun (WGS) entry which is preliminary data.</text>
</comment>
<evidence type="ECO:0000256" key="1">
    <source>
        <dbReference type="SAM" id="MobiDB-lite"/>
    </source>
</evidence>
<accession>A0A401PBK0</accession>
<protein>
    <submittedName>
        <fullName evidence="2">Uncharacterized protein</fullName>
    </submittedName>
</protein>
<evidence type="ECO:0000313" key="3">
    <source>
        <dbReference type="Proteomes" id="UP000288216"/>
    </source>
</evidence>
<feature type="region of interest" description="Disordered" evidence="1">
    <location>
        <begin position="22"/>
        <end position="50"/>
    </location>
</feature>
<gene>
    <name evidence="2" type="ORF">scyTo_0005691</name>
</gene>
<feature type="compositionally biased region" description="Basic and acidic residues" evidence="1">
    <location>
        <begin position="40"/>
        <end position="50"/>
    </location>
</feature>
<evidence type="ECO:0000313" key="2">
    <source>
        <dbReference type="EMBL" id="GCB70506.1"/>
    </source>
</evidence>
<organism evidence="2 3">
    <name type="scientific">Scyliorhinus torazame</name>
    <name type="common">Cloudy catshark</name>
    <name type="synonym">Catulus torazame</name>
    <dbReference type="NCBI Taxonomy" id="75743"/>
    <lineage>
        <taxon>Eukaryota</taxon>
        <taxon>Metazoa</taxon>
        <taxon>Chordata</taxon>
        <taxon>Craniata</taxon>
        <taxon>Vertebrata</taxon>
        <taxon>Chondrichthyes</taxon>
        <taxon>Elasmobranchii</taxon>
        <taxon>Galeomorphii</taxon>
        <taxon>Galeoidea</taxon>
        <taxon>Carcharhiniformes</taxon>
        <taxon>Scyliorhinidae</taxon>
        <taxon>Scyliorhinus</taxon>
    </lineage>
</organism>
<dbReference type="Proteomes" id="UP000288216">
    <property type="component" value="Unassembled WGS sequence"/>
</dbReference>
<dbReference type="EMBL" id="BFAA01001816">
    <property type="protein sequence ID" value="GCB70506.1"/>
    <property type="molecule type" value="Genomic_DNA"/>
</dbReference>
<reference evidence="2 3" key="1">
    <citation type="journal article" date="2018" name="Nat. Ecol. Evol.">
        <title>Shark genomes provide insights into elasmobranch evolution and the origin of vertebrates.</title>
        <authorList>
            <person name="Hara Y"/>
            <person name="Yamaguchi K"/>
            <person name="Onimaru K"/>
            <person name="Kadota M"/>
            <person name="Koyanagi M"/>
            <person name="Keeley SD"/>
            <person name="Tatsumi K"/>
            <person name="Tanaka K"/>
            <person name="Motone F"/>
            <person name="Kageyama Y"/>
            <person name="Nozu R"/>
            <person name="Adachi N"/>
            <person name="Nishimura O"/>
            <person name="Nakagawa R"/>
            <person name="Tanegashima C"/>
            <person name="Kiyatake I"/>
            <person name="Matsumoto R"/>
            <person name="Murakumo K"/>
            <person name="Nishida K"/>
            <person name="Terakita A"/>
            <person name="Kuratani S"/>
            <person name="Sato K"/>
            <person name="Hyodo S Kuraku.S."/>
        </authorList>
    </citation>
    <scope>NUCLEOTIDE SEQUENCE [LARGE SCALE GENOMIC DNA]</scope>
</reference>
<feature type="non-terminal residue" evidence="2">
    <location>
        <position position="50"/>
    </location>
</feature>